<proteinExistence type="predicted"/>
<evidence type="ECO:0000313" key="2">
    <source>
        <dbReference type="Proteomes" id="UP000636004"/>
    </source>
</evidence>
<reference evidence="1" key="2">
    <citation type="submission" date="2020-09" db="EMBL/GenBank/DDBJ databases">
        <authorList>
            <person name="Sun Q."/>
            <person name="Kim S."/>
        </authorList>
    </citation>
    <scope>NUCLEOTIDE SEQUENCE</scope>
    <source>
        <strain evidence="1">KCTC 12710</strain>
    </source>
</reference>
<organism evidence="1 2">
    <name type="scientific">Algibacter mikhailovii</name>
    <dbReference type="NCBI Taxonomy" id="425498"/>
    <lineage>
        <taxon>Bacteria</taxon>
        <taxon>Pseudomonadati</taxon>
        <taxon>Bacteroidota</taxon>
        <taxon>Flavobacteriia</taxon>
        <taxon>Flavobacteriales</taxon>
        <taxon>Flavobacteriaceae</taxon>
        <taxon>Algibacter</taxon>
    </lineage>
</organism>
<dbReference type="EMBL" id="BMWZ01000007">
    <property type="protein sequence ID" value="GGZ88603.1"/>
    <property type="molecule type" value="Genomic_DNA"/>
</dbReference>
<gene>
    <name evidence="1" type="ORF">GCM10007028_28300</name>
</gene>
<accession>A0A918R6N8</accession>
<protein>
    <submittedName>
        <fullName evidence="1">Uncharacterized protein</fullName>
    </submittedName>
</protein>
<dbReference type="RefSeq" id="WP_189361834.1">
    <property type="nucleotide sequence ID" value="NZ_BMWZ01000007.1"/>
</dbReference>
<comment type="caution">
    <text evidence="1">The sequence shown here is derived from an EMBL/GenBank/DDBJ whole genome shotgun (WGS) entry which is preliminary data.</text>
</comment>
<dbReference type="AlphaFoldDB" id="A0A918R6N8"/>
<name>A0A918R6N8_9FLAO</name>
<reference evidence="1" key="1">
    <citation type="journal article" date="2014" name="Int. J. Syst. Evol. Microbiol.">
        <title>Complete genome sequence of Corynebacterium casei LMG S-19264T (=DSM 44701T), isolated from a smear-ripened cheese.</title>
        <authorList>
            <consortium name="US DOE Joint Genome Institute (JGI-PGF)"/>
            <person name="Walter F."/>
            <person name="Albersmeier A."/>
            <person name="Kalinowski J."/>
            <person name="Ruckert C."/>
        </authorList>
    </citation>
    <scope>NUCLEOTIDE SEQUENCE</scope>
    <source>
        <strain evidence="1">KCTC 12710</strain>
    </source>
</reference>
<keyword evidence="2" id="KW-1185">Reference proteome</keyword>
<dbReference type="Proteomes" id="UP000636004">
    <property type="component" value="Unassembled WGS sequence"/>
</dbReference>
<evidence type="ECO:0000313" key="1">
    <source>
        <dbReference type="EMBL" id="GGZ88603.1"/>
    </source>
</evidence>
<sequence length="52" mass="5891">MINIKQLELYEKTKTGDIYGSGITAKLIATEMIKLNLSPLKAKDRIEKALRK</sequence>